<dbReference type="EMBL" id="JAHLFH010000089">
    <property type="protein sequence ID" value="MBU3819562.1"/>
    <property type="molecule type" value="Genomic_DNA"/>
</dbReference>
<keyword evidence="1" id="KW-1133">Transmembrane helix</keyword>
<organism evidence="2 3">
    <name type="scientific">Candidatus Faecalibacterium intestinavium</name>
    <dbReference type="NCBI Taxonomy" id="2838580"/>
    <lineage>
        <taxon>Bacteria</taxon>
        <taxon>Bacillati</taxon>
        <taxon>Bacillota</taxon>
        <taxon>Clostridia</taxon>
        <taxon>Eubacteriales</taxon>
        <taxon>Oscillospiraceae</taxon>
        <taxon>Faecalibacterium</taxon>
    </lineage>
</organism>
<name>A0A9E2NQA6_9FIRM</name>
<feature type="transmembrane region" description="Helical" evidence="1">
    <location>
        <begin position="51"/>
        <end position="72"/>
    </location>
</feature>
<evidence type="ECO:0000313" key="2">
    <source>
        <dbReference type="EMBL" id="MBU3819562.1"/>
    </source>
</evidence>
<proteinExistence type="predicted"/>
<evidence type="ECO:0000313" key="3">
    <source>
        <dbReference type="Proteomes" id="UP000824178"/>
    </source>
</evidence>
<evidence type="ECO:0000256" key="1">
    <source>
        <dbReference type="SAM" id="Phobius"/>
    </source>
</evidence>
<dbReference type="AlphaFoldDB" id="A0A9E2NQA6"/>
<comment type="caution">
    <text evidence="2">The sequence shown here is derived from an EMBL/GenBank/DDBJ whole genome shotgun (WGS) entry which is preliminary data.</text>
</comment>
<feature type="transmembrane region" description="Helical" evidence="1">
    <location>
        <begin position="21"/>
        <end position="45"/>
    </location>
</feature>
<protein>
    <submittedName>
        <fullName evidence="2">Uncharacterized protein</fullName>
    </submittedName>
</protein>
<keyword evidence="1" id="KW-0812">Transmembrane</keyword>
<sequence>MADELSLAARRKRAYLCSKPGYRWVALAITLLGLAALGFGLWLILRGQGNFGAYFALFGLAAIFLFSGASVLPTSQNNRKAVMARADRALEAMEEALQRCPGFPVPARYAHPIVLRRMVRAIEEGRAVQPSEALEAVKQELKALNADVEVDEEEYNEVVAVKALFLNEGYR</sequence>
<dbReference type="Proteomes" id="UP000824178">
    <property type="component" value="Unassembled WGS sequence"/>
</dbReference>
<gene>
    <name evidence="2" type="ORF">H9864_04230</name>
</gene>
<keyword evidence="1" id="KW-0472">Membrane</keyword>
<reference evidence="2" key="1">
    <citation type="journal article" date="2021" name="PeerJ">
        <title>Extensive microbial diversity within the chicken gut microbiome revealed by metagenomics and culture.</title>
        <authorList>
            <person name="Gilroy R."/>
            <person name="Ravi A."/>
            <person name="Getino M."/>
            <person name="Pursley I."/>
            <person name="Horton D.L."/>
            <person name="Alikhan N.F."/>
            <person name="Baker D."/>
            <person name="Gharbi K."/>
            <person name="Hall N."/>
            <person name="Watson M."/>
            <person name="Adriaenssens E.M."/>
            <person name="Foster-Nyarko E."/>
            <person name="Jarju S."/>
            <person name="Secka A."/>
            <person name="Antonio M."/>
            <person name="Oren A."/>
            <person name="Chaudhuri R.R."/>
            <person name="La Ragione R."/>
            <person name="Hildebrand F."/>
            <person name="Pallen M.J."/>
        </authorList>
    </citation>
    <scope>NUCLEOTIDE SEQUENCE</scope>
    <source>
        <strain evidence="2">742</strain>
    </source>
</reference>
<accession>A0A9E2NQA6</accession>
<reference evidence="2" key="2">
    <citation type="submission" date="2021-04" db="EMBL/GenBank/DDBJ databases">
        <authorList>
            <person name="Gilroy R."/>
        </authorList>
    </citation>
    <scope>NUCLEOTIDE SEQUENCE</scope>
    <source>
        <strain evidence="2">742</strain>
    </source>
</reference>